<accession>A0A1Q9LBX5</accession>
<evidence type="ECO:0000313" key="2">
    <source>
        <dbReference type="Proteomes" id="UP000186040"/>
    </source>
</evidence>
<comment type="caution">
    <text evidence="1">The sequence shown here is derived from an EMBL/GenBank/DDBJ whole genome shotgun (WGS) entry which is preliminary data.</text>
</comment>
<dbReference type="STRING" id="1193682.BJP25_05490"/>
<dbReference type="AlphaFoldDB" id="A0A1Q9LBX5"/>
<gene>
    <name evidence="1" type="ORF">BJP25_05490</name>
</gene>
<keyword evidence="2" id="KW-1185">Reference proteome</keyword>
<dbReference type="SUPFAM" id="SSF88659">
    <property type="entry name" value="Sigma3 and sigma4 domains of RNA polymerase sigma factors"/>
    <property type="match status" value="1"/>
</dbReference>
<dbReference type="Proteomes" id="UP000186040">
    <property type="component" value="Unassembled WGS sequence"/>
</dbReference>
<dbReference type="EMBL" id="MKQR01000032">
    <property type="protein sequence ID" value="OLR89532.1"/>
    <property type="molecule type" value="Genomic_DNA"/>
</dbReference>
<reference evidence="1 2" key="1">
    <citation type="submission" date="2016-10" db="EMBL/GenBank/DDBJ databases">
        <title>The Draft Genome Sequence of Actinokineospora bangkokensis 44EHWT reveals the biosynthetic pathway of antifungal compounds Thailandins with unusual extender unit butylmalonyl-CoA.</title>
        <authorList>
            <person name="Greule A."/>
            <person name="Intra B."/>
            <person name="Flemming S."/>
            <person name="Rommel M.G."/>
            <person name="Panbangred W."/>
            <person name="Bechthold A."/>
        </authorList>
    </citation>
    <scope>NUCLEOTIDE SEQUENCE [LARGE SCALE GENOMIC DNA]</scope>
    <source>
        <strain evidence="1 2">44EHW</strain>
    </source>
</reference>
<organism evidence="1 2">
    <name type="scientific">Actinokineospora bangkokensis</name>
    <dbReference type="NCBI Taxonomy" id="1193682"/>
    <lineage>
        <taxon>Bacteria</taxon>
        <taxon>Bacillati</taxon>
        <taxon>Actinomycetota</taxon>
        <taxon>Actinomycetes</taxon>
        <taxon>Pseudonocardiales</taxon>
        <taxon>Pseudonocardiaceae</taxon>
        <taxon>Actinokineospora</taxon>
    </lineage>
</organism>
<proteinExistence type="predicted"/>
<dbReference type="InterPro" id="IPR013324">
    <property type="entry name" value="RNA_pol_sigma_r3/r4-like"/>
</dbReference>
<protein>
    <submittedName>
        <fullName evidence="1">Uncharacterized protein</fullName>
    </submittedName>
</protein>
<name>A0A1Q9LBX5_9PSEU</name>
<sequence length="164" mass="18384">MRLLDSLTNLRQPLFRLFEMVGSGALVLDGGVEVDREELVAAVVDQVGLVESGSVRLEVEENRMLLPEEVAELVQSYKAGATQAELARRFGVHDQTVGRHLKRVGVRLRPVRVFDEAQERRVVKLYVEEGMVMQAIARVMGVSYSAVRNVLIRYGVKRRPASPQ</sequence>
<evidence type="ECO:0000313" key="1">
    <source>
        <dbReference type="EMBL" id="OLR89532.1"/>
    </source>
</evidence>
<dbReference type="Gene3D" id="1.10.10.60">
    <property type="entry name" value="Homeodomain-like"/>
    <property type="match status" value="2"/>
</dbReference>